<dbReference type="InterPro" id="IPR002560">
    <property type="entry name" value="Transposase_DDE"/>
</dbReference>
<dbReference type="InterPro" id="IPR029261">
    <property type="entry name" value="Transposase_Znf"/>
</dbReference>
<sequence>MLYKDYTQELIGFKDATVTNVERKGNYIHIYIVMKRKVHKCPRCGKDTDHVHDYRMQKVKDISSFGSYTFIHLKKRRYACPYCNKRFYEEIPFLPRYQRITNRLIAFILNSFREVTSIKSLANTANVSPTTAIRIFDHIRYSNKSLPRAISMDEFRGNAGGEKFQCILTDPENKRVLDILPNRKGEDLYRYFSKFKDRHNVKYVVIDMSGPYRSLIKTVFPRAQIIADRYHVVRQVAWAFENVRKAEQKKFYEQRRKYFKRSRKLLLKRPDKLTSTEVEEVEAMLRISERLRQAYVLKNEFYKVMDSKSSHEAKKNLARWYMLFYGYNLPEFHDCFRAFTNWQKEILNSFDVPYTNGYTEGVNNKIKVIKRNAYGIRNFERFRNRILHVMA</sequence>
<feature type="domain" description="Transposase IS204/IS1001/IS1096/IS1165 DDE" evidence="1">
    <location>
        <begin position="150"/>
        <end position="386"/>
    </location>
</feature>
<organism evidence="4 5">
    <name type="scientific">Thermoclostridium caenicola</name>
    <dbReference type="NCBI Taxonomy" id="659425"/>
    <lineage>
        <taxon>Bacteria</taxon>
        <taxon>Bacillati</taxon>
        <taxon>Bacillota</taxon>
        <taxon>Clostridia</taxon>
        <taxon>Eubacteriales</taxon>
        <taxon>Oscillospiraceae</taxon>
        <taxon>Thermoclostridium</taxon>
    </lineage>
</organism>
<dbReference type="PANTHER" id="PTHR33498">
    <property type="entry name" value="TRANSPOSASE FOR INSERTION SEQUENCE ELEMENT IS1557"/>
    <property type="match status" value="1"/>
</dbReference>
<dbReference type="Proteomes" id="UP000324781">
    <property type="component" value="Unassembled WGS sequence"/>
</dbReference>
<evidence type="ECO:0000313" key="5">
    <source>
        <dbReference type="Proteomes" id="UP000324781"/>
    </source>
</evidence>
<dbReference type="Pfam" id="PF14690">
    <property type="entry name" value="Zn_ribbon_ISL3"/>
    <property type="match status" value="1"/>
</dbReference>
<accession>A0A1M6KYN6</accession>
<dbReference type="AlphaFoldDB" id="A0A1M6KYN6"/>
<feature type="domain" description="Transposase IS204/IS1001/IS1096/IS1165 helix-turn-helix" evidence="2">
    <location>
        <begin position="89"/>
        <end position="139"/>
    </location>
</feature>
<dbReference type="NCBIfam" id="NF033550">
    <property type="entry name" value="transpos_ISL3"/>
    <property type="match status" value="1"/>
</dbReference>
<evidence type="ECO:0000259" key="2">
    <source>
        <dbReference type="Pfam" id="PF13542"/>
    </source>
</evidence>
<dbReference type="EMBL" id="FQZP01000109">
    <property type="protein sequence ID" value="SHJ64085.1"/>
    <property type="molecule type" value="Genomic_DNA"/>
</dbReference>
<evidence type="ECO:0000259" key="3">
    <source>
        <dbReference type="Pfam" id="PF14690"/>
    </source>
</evidence>
<dbReference type="InterPro" id="IPR047951">
    <property type="entry name" value="Transpos_ISL3"/>
</dbReference>
<feature type="domain" description="Transposase IS204/IS1001/IS1096/IS1165 zinc-finger" evidence="3">
    <location>
        <begin position="38"/>
        <end position="83"/>
    </location>
</feature>
<evidence type="ECO:0000313" key="4">
    <source>
        <dbReference type="EMBL" id="SHJ64085.1"/>
    </source>
</evidence>
<keyword evidence="5" id="KW-1185">Reference proteome</keyword>
<dbReference type="Pfam" id="PF13542">
    <property type="entry name" value="HTH_Tnp_ISL3"/>
    <property type="match status" value="1"/>
</dbReference>
<proteinExistence type="predicted"/>
<dbReference type="Pfam" id="PF01610">
    <property type="entry name" value="DDE_Tnp_ISL3"/>
    <property type="match status" value="1"/>
</dbReference>
<dbReference type="RefSeq" id="WP_243133301.1">
    <property type="nucleotide sequence ID" value="NZ_FQZP01000109.1"/>
</dbReference>
<dbReference type="PANTHER" id="PTHR33498:SF1">
    <property type="entry name" value="TRANSPOSASE FOR INSERTION SEQUENCE ELEMENT IS1557"/>
    <property type="match status" value="1"/>
</dbReference>
<evidence type="ECO:0000259" key="1">
    <source>
        <dbReference type="Pfam" id="PF01610"/>
    </source>
</evidence>
<dbReference type="InterPro" id="IPR032877">
    <property type="entry name" value="Transposase_HTH"/>
</dbReference>
<reference evidence="4 5" key="1">
    <citation type="submission" date="2016-11" db="EMBL/GenBank/DDBJ databases">
        <authorList>
            <person name="Varghese N."/>
            <person name="Submissions S."/>
        </authorList>
    </citation>
    <scope>NUCLEOTIDE SEQUENCE [LARGE SCALE GENOMIC DNA]</scope>
    <source>
        <strain evidence="4 5">DSM 19027</strain>
    </source>
</reference>
<gene>
    <name evidence="4" type="ORF">SAMN05444373_11091</name>
</gene>
<protein>
    <submittedName>
        <fullName evidence="4">Transposase</fullName>
    </submittedName>
</protein>
<name>A0A1M6KYN6_9FIRM</name>